<dbReference type="InterPro" id="IPR006201">
    <property type="entry name" value="Neur_channel"/>
</dbReference>
<keyword evidence="2" id="KW-0472">Membrane</keyword>
<keyword evidence="5" id="KW-1185">Reference proteome</keyword>
<organism evidence="4 5">
    <name type="scientific">Ridgeia piscesae</name>
    <name type="common">Tubeworm</name>
    <dbReference type="NCBI Taxonomy" id="27915"/>
    <lineage>
        <taxon>Eukaryota</taxon>
        <taxon>Metazoa</taxon>
        <taxon>Spiralia</taxon>
        <taxon>Lophotrochozoa</taxon>
        <taxon>Annelida</taxon>
        <taxon>Polychaeta</taxon>
        <taxon>Sedentaria</taxon>
        <taxon>Canalipalpata</taxon>
        <taxon>Sabellida</taxon>
        <taxon>Siboglinidae</taxon>
        <taxon>Ridgeia</taxon>
    </lineage>
</organism>
<dbReference type="InterPro" id="IPR036734">
    <property type="entry name" value="Neur_chan_lig-bd_sf"/>
</dbReference>
<dbReference type="FunFam" id="1.20.58.390:FF:000043">
    <property type="entry name" value="AcetylCholine Receptor"/>
    <property type="match status" value="1"/>
</dbReference>
<feature type="domain" description="Neurotransmitter-gated ion-channel transmembrane" evidence="3">
    <location>
        <begin position="63"/>
        <end position="282"/>
    </location>
</feature>
<dbReference type="CDD" id="cd19051">
    <property type="entry name" value="LGIC_TM_cation"/>
    <property type="match status" value="1"/>
</dbReference>
<dbReference type="InterPro" id="IPR038050">
    <property type="entry name" value="Neuro_actylchol_rec"/>
</dbReference>
<dbReference type="InterPro" id="IPR036719">
    <property type="entry name" value="Neuro-gated_channel_TM_sf"/>
</dbReference>
<dbReference type="GO" id="GO:0004888">
    <property type="term" value="F:transmembrane signaling receptor activity"/>
    <property type="evidence" value="ECO:0007669"/>
    <property type="project" value="InterPro"/>
</dbReference>
<dbReference type="EMBL" id="JAODUO010000493">
    <property type="protein sequence ID" value="KAK2179387.1"/>
    <property type="molecule type" value="Genomic_DNA"/>
</dbReference>
<gene>
    <name evidence="4" type="ORF">NP493_493g00000</name>
</gene>
<protein>
    <recommendedName>
        <fullName evidence="3">Neurotransmitter-gated ion-channel transmembrane domain-containing protein</fullName>
    </recommendedName>
</protein>
<feature type="transmembrane region" description="Helical" evidence="2">
    <location>
        <begin position="88"/>
        <end position="106"/>
    </location>
</feature>
<feature type="transmembrane region" description="Helical" evidence="2">
    <location>
        <begin position="265"/>
        <end position="287"/>
    </location>
</feature>
<keyword evidence="2" id="KW-0812">Transmembrane</keyword>
<feature type="transmembrane region" description="Helical" evidence="2">
    <location>
        <begin position="118"/>
        <end position="141"/>
    </location>
</feature>
<reference evidence="4" key="1">
    <citation type="journal article" date="2023" name="Mol. Biol. Evol.">
        <title>Third-Generation Sequencing Reveals the Adaptive Role of the Epigenome in Three Deep-Sea Polychaetes.</title>
        <authorList>
            <person name="Perez M."/>
            <person name="Aroh O."/>
            <person name="Sun Y."/>
            <person name="Lan Y."/>
            <person name="Juniper S.K."/>
            <person name="Young C.R."/>
            <person name="Angers B."/>
            <person name="Qian P.Y."/>
        </authorList>
    </citation>
    <scope>NUCLEOTIDE SEQUENCE</scope>
    <source>
        <strain evidence="4">R07B-5</strain>
    </source>
</reference>
<dbReference type="Gene3D" id="1.20.58.390">
    <property type="entry name" value="Neurotransmitter-gated ion-channel transmembrane domain"/>
    <property type="match status" value="2"/>
</dbReference>
<dbReference type="AlphaFoldDB" id="A0AAD9KY00"/>
<accession>A0AAD9KY00</accession>
<evidence type="ECO:0000259" key="3">
    <source>
        <dbReference type="Pfam" id="PF02932"/>
    </source>
</evidence>
<name>A0AAD9KY00_RIDPI</name>
<dbReference type="SUPFAM" id="SSF90112">
    <property type="entry name" value="Neurotransmitter-gated ion-channel transmembrane pore"/>
    <property type="match status" value="1"/>
</dbReference>
<dbReference type="Proteomes" id="UP001209878">
    <property type="component" value="Unassembled WGS sequence"/>
</dbReference>
<evidence type="ECO:0000256" key="1">
    <source>
        <dbReference type="ARBA" id="ARBA00004141"/>
    </source>
</evidence>
<feature type="transmembrane region" description="Helical" evidence="2">
    <location>
        <begin position="58"/>
        <end position="81"/>
    </location>
</feature>
<proteinExistence type="predicted"/>
<dbReference type="GO" id="GO:0005230">
    <property type="term" value="F:extracellular ligand-gated monoatomic ion channel activity"/>
    <property type="evidence" value="ECO:0007669"/>
    <property type="project" value="InterPro"/>
</dbReference>
<keyword evidence="2" id="KW-1133">Transmembrane helix</keyword>
<dbReference type="Gene3D" id="2.70.170.10">
    <property type="entry name" value="Neurotransmitter-gated ion-channel ligand-binding domain"/>
    <property type="match status" value="1"/>
</dbReference>
<comment type="caution">
    <text evidence="4">The sequence shown here is derived from an EMBL/GenBank/DDBJ whole genome shotgun (WGS) entry which is preliminary data.</text>
</comment>
<comment type="subcellular location">
    <subcellularLocation>
        <location evidence="1">Membrane</location>
        <topology evidence="1">Multi-pass membrane protein</topology>
    </subcellularLocation>
</comment>
<evidence type="ECO:0000313" key="4">
    <source>
        <dbReference type="EMBL" id="KAK2179387.1"/>
    </source>
</evidence>
<sequence>MNITNASSDIQTHGLRKNGEWDVVRTRSEWKENVLPCCPLTRYPYVEFTLYLRRRCTFYVTNIILPCILLSVLVLIVFCLPPDGGEKISLGISVLLAFTVFLLMVAENVPRTSLHIPIIVIYLTSTMALGTMSVCLTVFVLNLHHQDGARPVPTWSRVLVLHYLSKVLCVTSRKPDTEIRRRNVGVGTLRNGLRNIVTDIGLISPGSTGRARAHAHAHNGIIVENGDSSATEMQELVTRARRDRHVTAVDHMTDWREMAHVLDRLFFYVVFILMTAATLVVFCVPAANNSKTFGEEVT</sequence>
<evidence type="ECO:0000313" key="5">
    <source>
        <dbReference type="Proteomes" id="UP001209878"/>
    </source>
</evidence>
<dbReference type="Pfam" id="PF02932">
    <property type="entry name" value="Neur_chan_memb"/>
    <property type="match status" value="1"/>
</dbReference>
<dbReference type="PANTHER" id="PTHR18945">
    <property type="entry name" value="NEUROTRANSMITTER GATED ION CHANNEL"/>
    <property type="match status" value="1"/>
</dbReference>
<evidence type="ECO:0000256" key="2">
    <source>
        <dbReference type="SAM" id="Phobius"/>
    </source>
</evidence>
<dbReference type="GO" id="GO:0016020">
    <property type="term" value="C:membrane"/>
    <property type="evidence" value="ECO:0007669"/>
    <property type="project" value="UniProtKB-SubCell"/>
</dbReference>
<dbReference type="InterPro" id="IPR006029">
    <property type="entry name" value="Neurotrans-gated_channel_TM"/>
</dbReference>